<feature type="compositionally biased region" description="Low complexity" evidence="1">
    <location>
        <begin position="526"/>
        <end position="548"/>
    </location>
</feature>
<feature type="region of interest" description="Disordered" evidence="1">
    <location>
        <begin position="512"/>
        <end position="597"/>
    </location>
</feature>
<evidence type="ECO:0000313" key="3">
    <source>
        <dbReference type="Proteomes" id="UP000217257"/>
    </source>
</evidence>
<feature type="region of interest" description="Disordered" evidence="1">
    <location>
        <begin position="469"/>
        <end position="498"/>
    </location>
</feature>
<evidence type="ECO:0008006" key="4">
    <source>
        <dbReference type="Google" id="ProtNLM"/>
    </source>
</evidence>
<name>A0A250JDW4_9BACT</name>
<proteinExistence type="predicted"/>
<feature type="region of interest" description="Disordered" evidence="1">
    <location>
        <begin position="363"/>
        <end position="420"/>
    </location>
</feature>
<dbReference type="Pfam" id="PF11617">
    <property type="entry name" value="Cu-binding_MopE"/>
    <property type="match status" value="1"/>
</dbReference>
<organism evidence="2 3">
    <name type="scientific">Cystobacter fuscus</name>
    <dbReference type="NCBI Taxonomy" id="43"/>
    <lineage>
        <taxon>Bacteria</taxon>
        <taxon>Pseudomonadati</taxon>
        <taxon>Myxococcota</taxon>
        <taxon>Myxococcia</taxon>
        <taxon>Myxococcales</taxon>
        <taxon>Cystobacterineae</taxon>
        <taxon>Archangiaceae</taxon>
        <taxon>Cystobacter</taxon>
    </lineage>
</organism>
<sequence>MRRLWILGLLLASVACSEKGPPEGAVRVTVKYGSYRPACLRVVARDSQGHMEQTDILQNQFKAPEARQVLVAVFRKAEWERQLSLEVSSFDGSTDAGCSGTLIETYSTSEPIQVPLGDILPFEATLRAKDDDGDSFIAREEGVAGTDCDDGDNTVYPGAAERCSASVDSDCNGLSGCQDSRCQQASCDDGNACTTQDVCTGASVCQGAPTPCTPSSNCVRVTGGCTALGNCTEEPDPSKVSATCTLVGGTGNGVCRATDGKCSRFPYVPSNFDPDSIPAASIIPLNITCDVTFDSTTLSWTPATCVSNPPTPIQLPEGSGMVLFALSNLNLNANLRLEGTRPVILAVYGDATLNYNVLANGRGTTPGAGGRTQQTCPEQRGRGGVSSNSVGSGGGGAGGKTNGAAGGNGTDAGATRGDGGSAGGNVFVPLAGGCPGGGGGEDSVGGAGGAGGGAVQISVAGTLTVTKQVSASGGGGRGGRNTADGAVGGGGGGGSGGQVLLEAHQLNLNASSQLTANGGGGGEGSGYRSSNNRSEGNNADDGSTTSGGQANGGSNGSNGGGDGGKGGAQASPGPGGNATPVATGDKATGGGGGGAAGHIRLRSVKRCSLSSSIVISPPTDTQCPL</sequence>
<dbReference type="AlphaFoldDB" id="A0A250JDW4"/>
<feature type="compositionally biased region" description="Gly residues" evidence="1">
    <location>
        <begin position="587"/>
        <end position="596"/>
    </location>
</feature>
<dbReference type="InterPro" id="IPR021655">
    <property type="entry name" value="Put_metal-bd"/>
</dbReference>
<protein>
    <recommendedName>
        <fullName evidence="4">Lipoprotein</fullName>
    </recommendedName>
</protein>
<dbReference type="RefSeq" id="WP_095989712.1">
    <property type="nucleotide sequence ID" value="NZ_CP022098.1"/>
</dbReference>
<dbReference type="PROSITE" id="PS51257">
    <property type="entry name" value="PROKAR_LIPOPROTEIN"/>
    <property type="match status" value="1"/>
</dbReference>
<feature type="compositionally biased region" description="Gly residues" evidence="1">
    <location>
        <begin position="391"/>
        <end position="420"/>
    </location>
</feature>
<accession>A0A250JDW4</accession>
<reference evidence="2 3" key="1">
    <citation type="submission" date="2017-06" db="EMBL/GenBank/DDBJ databases">
        <title>Sequencing and comparative analysis of myxobacterial genomes.</title>
        <authorList>
            <person name="Rupp O."/>
            <person name="Goesmann A."/>
            <person name="Sogaard-Andersen L."/>
        </authorList>
    </citation>
    <scope>NUCLEOTIDE SEQUENCE [LARGE SCALE GENOMIC DNA]</scope>
    <source>
        <strain evidence="2 3">DSM 52655</strain>
    </source>
</reference>
<dbReference type="Proteomes" id="UP000217257">
    <property type="component" value="Chromosome"/>
</dbReference>
<evidence type="ECO:0000256" key="1">
    <source>
        <dbReference type="SAM" id="MobiDB-lite"/>
    </source>
</evidence>
<gene>
    <name evidence="2" type="ORF">CYFUS_007581</name>
</gene>
<dbReference type="KEGG" id="cfus:CYFUS_007581"/>
<evidence type="ECO:0000313" key="2">
    <source>
        <dbReference type="EMBL" id="ATB42104.1"/>
    </source>
</evidence>
<feature type="compositionally biased region" description="Gly residues" evidence="1">
    <location>
        <begin position="486"/>
        <end position="497"/>
    </location>
</feature>
<feature type="compositionally biased region" description="Gly residues" evidence="1">
    <location>
        <begin position="549"/>
        <end position="567"/>
    </location>
</feature>
<dbReference type="EMBL" id="CP022098">
    <property type="protein sequence ID" value="ATB42104.1"/>
    <property type="molecule type" value="Genomic_DNA"/>
</dbReference>